<dbReference type="InterPro" id="IPR022062">
    <property type="entry name" value="DUF3618"/>
</dbReference>
<dbReference type="Pfam" id="PF12277">
    <property type="entry name" value="DUF3618"/>
    <property type="match status" value="1"/>
</dbReference>
<accession>A0A7Z0QNL6</accession>
<reference evidence="2 3" key="1">
    <citation type="submission" date="2020-07" db="EMBL/GenBank/DDBJ databases">
        <title>isolation of Luteimonas sp. SJ-16.</title>
        <authorList>
            <person name="Huang X.-X."/>
            <person name="Xu L."/>
            <person name="Sun J.-Q."/>
        </authorList>
    </citation>
    <scope>NUCLEOTIDE SEQUENCE [LARGE SCALE GENOMIC DNA]</scope>
    <source>
        <strain evidence="2 3">SJ-16</strain>
    </source>
</reference>
<evidence type="ECO:0000313" key="3">
    <source>
        <dbReference type="Proteomes" id="UP000589896"/>
    </source>
</evidence>
<evidence type="ECO:0000256" key="1">
    <source>
        <dbReference type="SAM" id="MobiDB-lite"/>
    </source>
</evidence>
<feature type="region of interest" description="Disordered" evidence="1">
    <location>
        <begin position="1"/>
        <end position="31"/>
    </location>
</feature>
<keyword evidence="3" id="KW-1185">Reference proteome</keyword>
<protein>
    <submittedName>
        <fullName evidence="2">DUF3618 domain-containing protein</fullName>
    </submittedName>
</protein>
<gene>
    <name evidence="2" type="ORF">H0E82_04000</name>
</gene>
<organism evidence="2 3">
    <name type="scientific">Luteimonas deserti</name>
    <dbReference type="NCBI Taxonomy" id="2752306"/>
    <lineage>
        <taxon>Bacteria</taxon>
        <taxon>Pseudomonadati</taxon>
        <taxon>Pseudomonadota</taxon>
        <taxon>Gammaproteobacteria</taxon>
        <taxon>Lysobacterales</taxon>
        <taxon>Lysobacteraceae</taxon>
        <taxon>Luteimonas</taxon>
    </lineage>
</organism>
<comment type="caution">
    <text evidence="2">The sequence shown here is derived from an EMBL/GenBank/DDBJ whole genome shotgun (WGS) entry which is preliminary data.</text>
</comment>
<evidence type="ECO:0000313" key="2">
    <source>
        <dbReference type="EMBL" id="NYZ61931.1"/>
    </source>
</evidence>
<name>A0A7Z0QNL6_9GAMM</name>
<feature type="region of interest" description="Disordered" evidence="1">
    <location>
        <begin position="224"/>
        <end position="268"/>
    </location>
</feature>
<proteinExistence type="predicted"/>
<feature type="region of interest" description="Disordered" evidence="1">
    <location>
        <begin position="98"/>
        <end position="133"/>
    </location>
</feature>
<dbReference type="EMBL" id="JACCJZ010000010">
    <property type="protein sequence ID" value="NYZ61931.1"/>
    <property type="molecule type" value="Genomic_DNA"/>
</dbReference>
<sequence>MNSPHPMHATPPSTTSEASPAQLEREVDRQREHIGSLVDALESKLSPGEIFERVLSYGKGGGREFMGNLGSTVRANPVPALLTAAGLVWLYASKDAPRTNPPGGHRDGNGQAGDAAGAGNGQATGDGDHAGLGDRVRDVAERLGGTMGDARDHAGEAVHGAVDATRDRARQASAGLQHLLEDNPLAAGAIGIAVGALLGAMLPSTRKEDEMLGETSDRLTGQAKAMAAKGYERASEAVETLATSQDGGQSGRQDAGHEEPPTPSTHAG</sequence>
<dbReference type="AlphaFoldDB" id="A0A7Z0QNL6"/>
<dbReference type="Proteomes" id="UP000589896">
    <property type="component" value="Unassembled WGS sequence"/>
</dbReference>
<dbReference type="RefSeq" id="WP_180544055.1">
    <property type="nucleotide sequence ID" value="NZ_JACCJZ010000010.1"/>
</dbReference>